<gene>
    <name evidence="2" type="ORF">SAJA_12610</name>
</gene>
<keyword evidence="1" id="KW-0472">Membrane</keyword>
<proteinExistence type="predicted"/>
<dbReference type="InParanoid" id="A0A423PJ86"/>
<keyword evidence="3" id="KW-1185">Reference proteome</keyword>
<reference evidence="2 3" key="1">
    <citation type="submission" date="2013-10" db="EMBL/GenBank/DDBJ databases">
        <title>Salinisphaera japonica YTM-1 Genome Sequencing.</title>
        <authorList>
            <person name="Lai Q."/>
            <person name="Li C."/>
            <person name="Shao Z."/>
        </authorList>
    </citation>
    <scope>NUCLEOTIDE SEQUENCE [LARGE SCALE GENOMIC DNA]</scope>
    <source>
        <strain evidence="2 3">YTM-1</strain>
    </source>
</reference>
<keyword evidence="1" id="KW-1133">Transmembrane helix</keyword>
<evidence type="ECO:0000313" key="2">
    <source>
        <dbReference type="EMBL" id="ROO25655.1"/>
    </source>
</evidence>
<name>A0A423PJ86_9GAMM</name>
<feature type="transmembrane region" description="Helical" evidence="1">
    <location>
        <begin position="63"/>
        <end position="89"/>
    </location>
</feature>
<accession>A0A423PJ86</accession>
<organism evidence="2 3">
    <name type="scientific">Salinisphaera japonica YTM-1</name>
    <dbReference type="NCBI Taxonomy" id="1209778"/>
    <lineage>
        <taxon>Bacteria</taxon>
        <taxon>Pseudomonadati</taxon>
        <taxon>Pseudomonadota</taxon>
        <taxon>Gammaproteobacteria</taxon>
        <taxon>Salinisphaerales</taxon>
        <taxon>Salinisphaeraceae</taxon>
        <taxon>Salinisphaera</taxon>
    </lineage>
</organism>
<comment type="caution">
    <text evidence="2">The sequence shown here is derived from an EMBL/GenBank/DDBJ whole genome shotgun (WGS) entry which is preliminary data.</text>
</comment>
<feature type="transmembrane region" description="Helical" evidence="1">
    <location>
        <begin position="30"/>
        <end position="51"/>
    </location>
</feature>
<sequence length="133" mass="14846">MTGQKQSNGYCLPDEHITRDNAPKTLLEQIVGVMSLGSVGFILNLLIIAVLCTPDAWPGSLVFLALSAFCVTVWFLLVDIFQIALVLCIHRAVQKNCSRFWAQKGYVREGFPAPEGFERDDLIEISDEKIFGR</sequence>
<evidence type="ECO:0000256" key="1">
    <source>
        <dbReference type="SAM" id="Phobius"/>
    </source>
</evidence>
<dbReference type="EMBL" id="AYKG01000045">
    <property type="protein sequence ID" value="ROO25655.1"/>
    <property type="molecule type" value="Genomic_DNA"/>
</dbReference>
<evidence type="ECO:0000313" key="3">
    <source>
        <dbReference type="Proteomes" id="UP000285310"/>
    </source>
</evidence>
<protein>
    <submittedName>
        <fullName evidence="2">Uncharacterized protein</fullName>
    </submittedName>
</protein>
<keyword evidence="1" id="KW-0812">Transmembrane</keyword>
<dbReference type="Proteomes" id="UP000285310">
    <property type="component" value="Unassembled WGS sequence"/>
</dbReference>
<dbReference type="AlphaFoldDB" id="A0A423PJ86"/>